<protein>
    <submittedName>
        <fullName evidence="1">Uncharacterized protein</fullName>
    </submittedName>
</protein>
<reference evidence="1 2" key="1">
    <citation type="submission" date="2024-11" db="EMBL/GenBank/DDBJ databases">
        <title>Chromosome-level genome assembly of the freshwater bivalve Anodonta woodiana.</title>
        <authorList>
            <person name="Chen X."/>
        </authorList>
    </citation>
    <scope>NUCLEOTIDE SEQUENCE [LARGE SCALE GENOMIC DNA]</scope>
    <source>
        <strain evidence="1">MN2024</strain>
        <tissue evidence="1">Gills</tissue>
    </source>
</reference>
<comment type="caution">
    <text evidence="1">The sequence shown here is derived from an EMBL/GenBank/DDBJ whole genome shotgun (WGS) entry which is preliminary data.</text>
</comment>
<dbReference type="AlphaFoldDB" id="A0ABD3UHN9"/>
<dbReference type="PANTHER" id="PTHR10656:SF69">
    <property type="entry name" value="MAB-21-LIKE HHH_H2TH-LIKE DOMAIN-CONTAINING PROTEIN"/>
    <property type="match status" value="1"/>
</dbReference>
<evidence type="ECO:0000313" key="2">
    <source>
        <dbReference type="Proteomes" id="UP001634394"/>
    </source>
</evidence>
<dbReference type="Gene3D" id="1.10.1410.40">
    <property type="match status" value="1"/>
</dbReference>
<name>A0ABD3UHN9_SINWO</name>
<dbReference type="PANTHER" id="PTHR10656">
    <property type="entry name" value="CELL FATE DETERMINING PROTEIN MAB21-RELATED"/>
    <property type="match status" value="1"/>
</dbReference>
<proteinExistence type="predicted"/>
<dbReference type="EMBL" id="JBJQND010000016">
    <property type="protein sequence ID" value="KAL3847825.1"/>
    <property type="molecule type" value="Genomic_DNA"/>
</dbReference>
<organism evidence="1 2">
    <name type="scientific">Sinanodonta woodiana</name>
    <name type="common">Chinese pond mussel</name>
    <name type="synonym">Anodonta woodiana</name>
    <dbReference type="NCBI Taxonomy" id="1069815"/>
    <lineage>
        <taxon>Eukaryota</taxon>
        <taxon>Metazoa</taxon>
        <taxon>Spiralia</taxon>
        <taxon>Lophotrochozoa</taxon>
        <taxon>Mollusca</taxon>
        <taxon>Bivalvia</taxon>
        <taxon>Autobranchia</taxon>
        <taxon>Heteroconchia</taxon>
        <taxon>Palaeoheterodonta</taxon>
        <taxon>Unionida</taxon>
        <taxon>Unionoidea</taxon>
        <taxon>Unionidae</taxon>
        <taxon>Unioninae</taxon>
        <taxon>Sinanodonta</taxon>
    </lineage>
</organism>
<sequence>MYHQFPEHYVSVSERLSHILDNSGYSHEDRNRKAMVAYYSEIFLNISNFLDGRDKRWYAFGSRSEGSTGPGLQSYTDILSYSNTIKVVTDLSQCDPQITNYLMVKDNHTHHGYVKLQKIRILPDNTPVKVYLDICNNNVNAIDSLYRTVLTNTIHHPLGIVSGPACHYHHARKEFSTDVVYALRRSRWPQEGNEWFRRPRLNGWPTRIHIENAREYGCFVTPVGHPHSPECHLECRLSFSIAEREHTRSFEDTTMKVYILLKMIQKTYIEPVIGDAFSSYHCKVCMLWMKERTPNSLWSNINIMYFLVICIRQLYE</sequence>
<keyword evidence="2" id="KW-1185">Reference proteome</keyword>
<accession>A0ABD3UHN9</accession>
<evidence type="ECO:0000313" key="1">
    <source>
        <dbReference type="EMBL" id="KAL3847825.1"/>
    </source>
</evidence>
<gene>
    <name evidence="1" type="ORF">ACJMK2_018717</name>
</gene>
<dbReference type="Proteomes" id="UP001634394">
    <property type="component" value="Unassembled WGS sequence"/>
</dbReference>